<feature type="transmembrane region" description="Helical" evidence="1">
    <location>
        <begin position="76"/>
        <end position="95"/>
    </location>
</feature>
<proteinExistence type="predicted"/>
<reference evidence="2" key="1">
    <citation type="journal article" date="2020" name="Nature">
        <title>Giant virus diversity and host interactions through global metagenomics.</title>
        <authorList>
            <person name="Schulz F."/>
            <person name="Roux S."/>
            <person name="Paez-Espino D."/>
            <person name="Jungbluth S."/>
            <person name="Walsh D.A."/>
            <person name="Denef V.J."/>
            <person name="McMahon K.D."/>
            <person name="Konstantinidis K.T."/>
            <person name="Eloe-Fadrosh E.A."/>
            <person name="Kyrpides N.C."/>
            <person name="Woyke T."/>
        </authorList>
    </citation>
    <scope>NUCLEOTIDE SEQUENCE</scope>
    <source>
        <strain evidence="2">GVMAG-S-ERX555997-44</strain>
    </source>
</reference>
<dbReference type="AlphaFoldDB" id="A0A6C0F6N0"/>
<dbReference type="InterPro" id="IPR006141">
    <property type="entry name" value="Intein_N"/>
</dbReference>
<evidence type="ECO:0008006" key="3">
    <source>
        <dbReference type="Google" id="ProtNLM"/>
    </source>
</evidence>
<feature type="transmembrane region" description="Helical" evidence="1">
    <location>
        <begin position="140"/>
        <end position="160"/>
    </location>
</feature>
<dbReference type="GO" id="GO:0016539">
    <property type="term" value="P:intein-mediated protein splicing"/>
    <property type="evidence" value="ECO:0007669"/>
    <property type="project" value="InterPro"/>
</dbReference>
<evidence type="ECO:0000256" key="1">
    <source>
        <dbReference type="SAM" id="Phobius"/>
    </source>
</evidence>
<dbReference type="PROSITE" id="PS50817">
    <property type="entry name" value="INTEIN_N_TER"/>
    <property type="match status" value="1"/>
</dbReference>
<feature type="transmembrane region" description="Helical" evidence="1">
    <location>
        <begin position="115"/>
        <end position="133"/>
    </location>
</feature>
<dbReference type="EMBL" id="MN738798">
    <property type="protein sequence ID" value="QHT37507.1"/>
    <property type="molecule type" value="Genomic_DNA"/>
</dbReference>
<feature type="transmembrane region" description="Helical" evidence="1">
    <location>
        <begin position="12"/>
        <end position="30"/>
    </location>
</feature>
<keyword evidence="1" id="KW-0472">Membrane</keyword>
<dbReference type="SUPFAM" id="SSF51294">
    <property type="entry name" value="Hedgehog/intein (Hint) domain"/>
    <property type="match status" value="1"/>
</dbReference>
<organism evidence="2">
    <name type="scientific">viral metagenome</name>
    <dbReference type="NCBI Taxonomy" id="1070528"/>
    <lineage>
        <taxon>unclassified sequences</taxon>
        <taxon>metagenomes</taxon>
        <taxon>organismal metagenomes</taxon>
    </lineage>
</organism>
<keyword evidence="1" id="KW-1133">Transmembrane helix</keyword>
<dbReference type="InterPro" id="IPR036844">
    <property type="entry name" value="Hint_dom_sf"/>
</dbReference>
<name>A0A6C0F6N0_9ZZZZ</name>
<accession>A0A6C0F6N0</accession>
<sequence length="294" mass="32704">MSYFYDVMSSFLIILIFGIIFLGLIIAAMAKNIEKNWPKYKCNPIVIPMAGYLGKDAIKNFTECIGDIQGGFMGMFLAPLRYVMTILAGLGATIMESVENIRGMFNSLVNSILDMFGSILGIFLNIGITFQLLMGNVKDLIMKMVGILYTLGLFISAATITAKSANAGPIGTLIDVFGCFPNDTKIKLLNGTYKEMSKLSLGDKLVSGGSVHAILKVKGNKINPYYKIYSNELKDYIYVTGDHLIKDKSTGEFIPTKQYKEAIKTKQWDNEMSCLVTTNNLIPIGEYIFWDWED</sequence>
<keyword evidence="1" id="KW-0812">Transmembrane</keyword>
<evidence type="ECO:0000313" key="2">
    <source>
        <dbReference type="EMBL" id="QHT37507.1"/>
    </source>
</evidence>
<protein>
    <recommendedName>
        <fullName evidence="3">Hedgehog/Intein (Hint) domain-containing protein</fullName>
    </recommendedName>
</protein>
<dbReference type="Gene3D" id="2.170.16.10">
    <property type="entry name" value="Hedgehog/Intein (Hint) domain"/>
    <property type="match status" value="1"/>
</dbReference>